<proteinExistence type="predicted"/>
<evidence type="ECO:0000313" key="4">
    <source>
        <dbReference type="EMBL" id="SMF77196.1"/>
    </source>
</evidence>
<dbReference type="CDD" id="cd04301">
    <property type="entry name" value="NAT_SF"/>
    <property type="match status" value="1"/>
</dbReference>
<gene>
    <name evidence="4" type="ORF">SAMN05428998_13644</name>
</gene>
<organism evidence="4 5">
    <name type="scientific">Tistlia consotensis USBA 355</name>
    <dbReference type="NCBI Taxonomy" id="560819"/>
    <lineage>
        <taxon>Bacteria</taxon>
        <taxon>Pseudomonadati</taxon>
        <taxon>Pseudomonadota</taxon>
        <taxon>Alphaproteobacteria</taxon>
        <taxon>Rhodospirillales</taxon>
        <taxon>Rhodovibrionaceae</taxon>
        <taxon>Tistlia</taxon>
    </lineage>
</organism>
<reference evidence="4 5" key="1">
    <citation type="submission" date="2017-04" db="EMBL/GenBank/DDBJ databases">
        <authorList>
            <person name="Afonso C.L."/>
            <person name="Miller P.J."/>
            <person name="Scott M.A."/>
            <person name="Spackman E."/>
            <person name="Goraichik I."/>
            <person name="Dimitrov K.M."/>
            <person name="Suarez D.L."/>
            <person name="Swayne D.E."/>
        </authorList>
    </citation>
    <scope>NUCLEOTIDE SEQUENCE [LARGE SCALE GENOMIC DNA]</scope>
    <source>
        <strain evidence="4 5">USBA 355</strain>
    </source>
</reference>
<accession>A0A1Y6CT00</accession>
<keyword evidence="2" id="KW-0012">Acyltransferase</keyword>
<sequence length="114" mass="12642">MAEIPVRPPEDRDLEAWSALFRGYMAFYEVPENPATVATLWAWIHDPQHVMQALVAVDEADRPIGLAHFHAMPRSLGGNTVCYLSDLFTDPAVRGRGIGRALIDAVIGRCRQEG</sequence>
<dbReference type="Proteomes" id="UP000192917">
    <property type="component" value="Unassembled WGS sequence"/>
</dbReference>
<keyword evidence="1 4" id="KW-0808">Transferase</keyword>
<protein>
    <submittedName>
        <fullName evidence="4">Acetyltransferase (GNAT) family protein</fullName>
    </submittedName>
</protein>
<dbReference type="PANTHER" id="PTHR43877:SF2">
    <property type="entry name" value="AMINOALKYLPHOSPHONATE N-ACETYLTRANSFERASE-RELATED"/>
    <property type="match status" value="1"/>
</dbReference>
<dbReference type="SUPFAM" id="SSF55729">
    <property type="entry name" value="Acyl-CoA N-acyltransferases (Nat)"/>
    <property type="match status" value="1"/>
</dbReference>
<evidence type="ECO:0000313" key="5">
    <source>
        <dbReference type="Proteomes" id="UP000192917"/>
    </source>
</evidence>
<dbReference type="Gene3D" id="3.40.630.30">
    <property type="match status" value="1"/>
</dbReference>
<feature type="domain" description="N-acetyltransferase" evidence="3">
    <location>
        <begin position="4"/>
        <end position="114"/>
    </location>
</feature>
<dbReference type="InterPro" id="IPR000182">
    <property type="entry name" value="GNAT_dom"/>
</dbReference>
<dbReference type="STRING" id="560819.SAMN05428998_13644"/>
<dbReference type="InterPro" id="IPR050832">
    <property type="entry name" value="Bact_Acetyltransf"/>
</dbReference>
<dbReference type="PANTHER" id="PTHR43877">
    <property type="entry name" value="AMINOALKYLPHOSPHONATE N-ACETYLTRANSFERASE-RELATED-RELATED"/>
    <property type="match status" value="1"/>
</dbReference>
<dbReference type="Pfam" id="PF00583">
    <property type="entry name" value="Acetyltransf_1"/>
    <property type="match status" value="1"/>
</dbReference>
<dbReference type="AlphaFoldDB" id="A0A1Y6CT00"/>
<name>A0A1Y6CT00_9PROT</name>
<evidence type="ECO:0000256" key="1">
    <source>
        <dbReference type="ARBA" id="ARBA00022679"/>
    </source>
</evidence>
<dbReference type="EMBL" id="FWZX01000036">
    <property type="protein sequence ID" value="SMF77196.1"/>
    <property type="molecule type" value="Genomic_DNA"/>
</dbReference>
<dbReference type="GO" id="GO:0016747">
    <property type="term" value="F:acyltransferase activity, transferring groups other than amino-acyl groups"/>
    <property type="evidence" value="ECO:0007669"/>
    <property type="project" value="InterPro"/>
</dbReference>
<evidence type="ECO:0000256" key="2">
    <source>
        <dbReference type="ARBA" id="ARBA00023315"/>
    </source>
</evidence>
<dbReference type="PROSITE" id="PS51186">
    <property type="entry name" value="GNAT"/>
    <property type="match status" value="1"/>
</dbReference>
<evidence type="ECO:0000259" key="3">
    <source>
        <dbReference type="PROSITE" id="PS51186"/>
    </source>
</evidence>
<keyword evidence="5" id="KW-1185">Reference proteome</keyword>
<dbReference type="InterPro" id="IPR016181">
    <property type="entry name" value="Acyl_CoA_acyltransferase"/>
</dbReference>
<dbReference type="RefSeq" id="WP_085126011.1">
    <property type="nucleotide sequence ID" value="NZ_FWZX01000036.1"/>
</dbReference>